<accession>G4CQS0</accession>
<protein>
    <submittedName>
        <fullName evidence="2">Uncharacterized protein</fullName>
    </submittedName>
</protein>
<keyword evidence="1" id="KW-0812">Transmembrane</keyword>
<evidence type="ECO:0000313" key="2">
    <source>
        <dbReference type="EMBL" id="EGZ46172.1"/>
    </source>
</evidence>
<organism evidence="2 3">
    <name type="scientific">Neisseria wadsworthii 9715</name>
    <dbReference type="NCBI Taxonomy" id="1030841"/>
    <lineage>
        <taxon>Bacteria</taxon>
        <taxon>Pseudomonadati</taxon>
        <taxon>Pseudomonadota</taxon>
        <taxon>Betaproteobacteria</taxon>
        <taxon>Neisseriales</taxon>
        <taxon>Neisseriaceae</taxon>
        <taxon>Neisseria</taxon>
    </lineage>
</organism>
<comment type="caution">
    <text evidence="2">The sequence shown here is derived from an EMBL/GenBank/DDBJ whole genome shotgun (WGS) entry which is preliminary data.</text>
</comment>
<dbReference type="AlphaFoldDB" id="G4CQS0"/>
<sequence>MFVVSRSRFFEIYNKRSRMETAFMYFIWVFRQALLIFTLYLKVA</sequence>
<feature type="transmembrane region" description="Helical" evidence="1">
    <location>
        <begin position="21"/>
        <end position="41"/>
    </location>
</feature>
<proteinExistence type="predicted"/>
<dbReference type="HOGENOM" id="CLU_3219138_0_0_4"/>
<gene>
    <name evidence="2" type="ORF">HMPREF9370_1430</name>
</gene>
<name>G4CQS0_9NEIS</name>
<dbReference type="EMBL" id="AGAZ01000051">
    <property type="protein sequence ID" value="EGZ46172.1"/>
    <property type="molecule type" value="Genomic_DNA"/>
</dbReference>
<keyword evidence="1" id="KW-0472">Membrane</keyword>
<dbReference type="STRING" id="1030841.HMPREF9370_1430"/>
<dbReference type="Proteomes" id="UP000005336">
    <property type="component" value="Unassembled WGS sequence"/>
</dbReference>
<dbReference type="PATRIC" id="fig|1030841.3.peg.1414"/>
<reference evidence="2 3" key="1">
    <citation type="submission" date="2011-06" db="EMBL/GenBank/DDBJ databases">
        <authorList>
            <person name="Muzny D."/>
            <person name="Qin X."/>
            <person name="Deng J."/>
            <person name="Jiang H."/>
            <person name="Liu Y."/>
            <person name="Qu J."/>
            <person name="Song X.-Z."/>
            <person name="Zhang L."/>
            <person name="Thornton R."/>
            <person name="Coyle M."/>
            <person name="Francisco L."/>
            <person name="Jackson L."/>
            <person name="Javaid M."/>
            <person name="Korchina V."/>
            <person name="Kovar C."/>
            <person name="Mata R."/>
            <person name="Mathew T."/>
            <person name="Ngo R."/>
            <person name="Nguyen L."/>
            <person name="Nguyen N."/>
            <person name="Okwuonu G."/>
            <person name="Ongeri F."/>
            <person name="Pham C."/>
            <person name="Simmons D."/>
            <person name="Wilczek-Boney K."/>
            <person name="Hale W."/>
            <person name="Jakkamsetti A."/>
            <person name="Pham P."/>
            <person name="Ruth R."/>
            <person name="San Lucas F."/>
            <person name="Warren J."/>
            <person name="Zhang J."/>
            <person name="Zhao Z."/>
            <person name="Zhou C."/>
            <person name="Zhu D."/>
            <person name="Lee S."/>
            <person name="Bess C."/>
            <person name="Blankenburg K."/>
            <person name="Forbes L."/>
            <person name="Fu Q."/>
            <person name="Gubbala S."/>
            <person name="Hirani K."/>
            <person name="Jayaseelan J.C."/>
            <person name="Lara F."/>
            <person name="Munidasa M."/>
            <person name="Palculict T."/>
            <person name="Patil S."/>
            <person name="Pu L.-L."/>
            <person name="Saada N."/>
            <person name="Tang L."/>
            <person name="Weissenberger G."/>
            <person name="Zhu Y."/>
            <person name="Hemphill L."/>
            <person name="Shang Y."/>
            <person name="Youmans B."/>
            <person name="Ayvaz T."/>
            <person name="Ross M."/>
            <person name="Santibanez J."/>
            <person name="Aqrawi P."/>
            <person name="Gross S."/>
            <person name="Joshi V."/>
            <person name="Fowler G."/>
            <person name="Nazareth L."/>
            <person name="Reid J."/>
            <person name="Worley K."/>
            <person name="Petrosino J."/>
            <person name="Highlander S."/>
            <person name="Gibbs R."/>
        </authorList>
    </citation>
    <scope>NUCLEOTIDE SEQUENCE [LARGE SCALE GENOMIC DNA]</scope>
    <source>
        <strain evidence="2 3">9715</strain>
    </source>
</reference>
<evidence type="ECO:0000313" key="3">
    <source>
        <dbReference type="Proteomes" id="UP000005336"/>
    </source>
</evidence>
<evidence type="ECO:0000256" key="1">
    <source>
        <dbReference type="SAM" id="Phobius"/>
    </source>
</evidence>
<keyword evidence="1" id="KW-1133">Transmembrane helix</keyword>
<keyword evidence="3" id="KW-1185">Reference proteome</keyword>